<keyword evidence="5 6" id="KW-0472">Membrane</keyword>
<keyword evidence="8" id="KW-1185">Reference proteome</keyword>
<dbReference type="InterPro" id="IPR002549">
    <property type="entry name" value="AI-2E-like"/>
</dbReference>
<feature type="transmembrane region" description="Helical" evidence="6">
    <location>
        <begin position="309"/>
        <end position="330"/>
    </location>
</feature>
<evidence type="ECO:0000256" key="5">
    <source>
        <dbReference type="ARBA" id="ARBA00023136"/>
    </source>
</evidence>
<keyword evidence="4 6" id="KW-1133">Transmembrane helix</keyword>
<feature type="transmembrane region" description="Helical" evidence="6">
    <location>
        <begin position="342"/>
        <end position="375"/>
    </location>
</feature>
<comment type="caution">
    <text evidence="7">The sequence shown here is derived from an EMBL/GenBank/DDBJ whole genome shotgun (WGS) entry which is preliminary data.</text>
</comment>
<protein>
    <submittedName>
        <fullName evidence="7">Putative PurR-regulated permease PerM</fullName>
    </submittedName>
</protein>
<proteinExistence type="inferred from homology"/>
<accession>A0A7X0JLR2</accession>
<feature type="transmembrane region" description="Helical" evidence="6">
    <location>
        <begin position="105"/>
        <end position="127"/>
    </location>
</feature>
<sequence length="390" mass="42703">MAMTSTRAANPKKRLIDFAANRSAHRKDAVISGLESEDADESLVLGREALEVAKAWAVIGIFAIVFFAIVHMMSLVLIPVTLAVVVGLILGLVADKLGRLGVPKFGIAIILSSAVFAAVFLVVNALAEPFAMMIQEGPSFLQRMIDRMMPFLQRQEWLNISPATFETGPMSMQALLENSGNILSVVTANLTPAVVQGMIFFAALLLFLYGRLRLRRTLILAFPRRHQRLIAIRVLNAIDQVLGYYFATASVLYLGLGVVMIAIAYFGGLSMPLLWGLFAFLSSFIPFLGITIMTLAVAAGGIITHDTLLLGLLPAIVFFSVHLLMENLIFPAIMGRQWEINPFVVFVAILFWTWMWGAVGAMLALPLSLIMMTVLSELFPEKKTVPHLPG</sequence>
<dbReference type="GO" id="GO:0055085">
    <property type="term" value="P:transmembrane transport"/>
    <property type="evidence" value="ECO:0007669"/>
    <property type="project" value="TreeGrafter"/>
</dbReference>
<feature type="transmembrane region" description="Helical" evidence="6">
    <location>
        <begin position="76"/>
        <end position="93"/>
    </location>
</feature>
<dbReference type="PANTHER" id="PTHR21716">
    <property type="entry name" value="TRANSMEMBRANE PROTEIN"/>
    <property type="match status" value="1"/>
</dbReference>
<feature type="transmembrane region" description="Helical" evidence="6">
    <location>
        <begin position="52"/>
        <end position="70"/>
    </location>
</feature>
<dbReference type="GO" id="GO:0016020">
    <property type="term" value="C:membrane"/>
    <property type="evidence" value="ECO:0007669"/>
    <property type="project" value="UniProtKB-SubCell"/>
</dbReference>
<dbReference type="Pfam" id="PF01594">
    <property type="entry name" value="AI-2E_transport"/>
    <property type="match status" value="1"/>
</dbReference>
<evidence type="ECO:0000256" key="2">
    <source>
        <dbReference type="ARBA" id="ARBA00009773"/>
    </source>
</evidence>
<comment type="similarity">
    <text evidence="2">Belongs to the autoinducer-2 exporter (AI-2E) (TC 2.A.86) family.</text>
</comment>
<feature type="transmembrane region" description="Helical" evidence="6">
    <location>
        <begin position="284"/>
        <end position="303"/>
    </location>
</feature>
<evidence type="ECO:0000256" key="3">
    <source>
        <dbReference type="ARBA" id="ARBA00022692"/>
    </source>
</evidence>
<dbReference type="Proteomes" id="UP000585437">
    <property type="component" value="Unassembled WGS sequence"/>
</dbReference>
<comment type="subcellular location">
    <subcellularLocation>
        <location evidence="1">Membrane</location>
        <topology evidence="1">Multi-pass membrane protein</topology>
    </subcellularLocation>
</comment>
<dbReference type="RefSeq" id="WP_174195839.1">
    <property type="nucleotide sequence ID" value="NZ_JACHBU010000004.1"/>
</dbReference>
<feature type="transmembrane region" description="Helical" evidence="6">
    <location>
        <begin position="253"/>
        <end position="277"/>
    </location>
</feature>
<dbReference type="AlphaFoldDB" id="A0A7X0JLR2"/>
<dbReference type="PANTHER" id="PTHR21716:SF16">
    <property type="entry name" value="BLL1467 PROTEIN"/>
    <property type="match status" value="1"/>
</dbReference>
<name>A0A7X0JLR2_9HYPH</name>
<reference evidence="7 8" key="1">
    <citation type="submission" date="2020-08" db="EMBL/GenBank/DDBJ databases">
        <title>The Agave Microbiome: Exploring the role of microbial communities in plant adaptations to desert environments.</title>
        <authorList>
            <person name="Partida-Martinez L.P."/>
        </authorList>
    </citation>
    <scope>NUCLEOTIDE SEQUENCE [LARGE SCALE GENOMIC DNA]</scope>
    <source>
        <strain evidence="7 8">AS3.12</strain>
    </source>
</reference>
<evidence type="ECO:0000256" key="1">
    <source>
        <dbReference type="ARBA" id="ARBA00004141"/>
    </source>
</evidence>
<dbReference type="EMBL" id="JACHBU010000004">
    <property type="protein sequence ID" value="MBB6509017.1"/>
    <property type="molecule type" value="Genomic_DNA"/>
</dbReference>
<evidence type="ECO:0000256" key="6">
    <source>
        <dbReference type="SAM" id="Phobius"/>
    </source>
</evidence>
<gene>
    <name evidence="7" type="ORF">F4695_002374</name>
</gene>
<feature type="transmembrane region" description="Helical" evidence="6">
    <location>
        <begin position="230"/>
        <end position="247"/>
    </location>
</feature>
<feature type="transmembrane region" description="Helical" evidence="6">
    <location>
        <begin position="182"/>
        <end position="209"/>
    </location>
</feature>
<evidence type="ECO:0000313" key="8">
    <source>
        <dbReference type="Proteomes" id="UP000585437"/>
    </source>
</evidence>
<keyword evidence="3 6" id="KW-0812">Transmembrane</keyword>
<organism evidence="7 8">
    <name type="scientific">Rhizobium soli</name>
    <dbReference type="NCBI Taxonomy" id="424798"/>
    <lineage>
        <taxon>Bacteria</taxon>
        <taxon>Pseudomonadati</taxon>
        <taxon>Pseudomonadota</taxon>
        <taxon>Alphaproteobacteria</taxon>
        <taxon>Hyphomicrobiales</taxon>
        <taxon>Rhizobiaceae</taxon>
        <taxon>Rhizobium/Agrobacterium group</taxon>
        <taxon>Rhizobium</taxon>
    </lineage>
</organism>
<evidence type="ECO:0000256" key="4">
    <source>
        <dbReference type="ARBA" id="ARBA00022989"/>
    </source>
</evidence>
<evidence type="ECO:0000313" key="7">
    <source>
        <dbReference type="EMBL" id="MBB6509017.1"/>
    </source>
</evidence>